<keyword evidence="6 8" id="KW-0472">Membrane</keyword>
<dbReference type="Pfam" id="PF13962">
    <property type="entry name" value="PGG"/>
    <property type="match status" value="1"/>
</dbReference>
<evidence type="ECO:0000256" key="6">
    <source>
        <dbReference type="ARBA" id="ARBA00023136"/>
    </source>
</evidence>
<sequence length="459" mass="51195">MELSIEVGDVGMSNSIEEEVKKDEMDTLKEEEIWRSRRERMNNALAAVRTAVQQDPAEVHAPVRRLADVINRTAAVEEFISVVERLAEKPIRLPFTISGAIGHFTAPRRSTRRQGRHQPDPEDKNRHGNTALHEAAICHHVGMVRRLLSEDSEPVYWMNVEKKSPLYLAFYTSDSAIHNVLFSLLLEPSRIQGLPPVHGAILRKNYAKYGQASAVKYILRHPELQMLISDRYYAGNTALHLAAMHSQPVALIPLVLDKRINLFVLKHECLTALDIAQYRIRRKYTLQKQLTVTVWKSTSFGKGSAVNADLFALRAEARDEALTLFDAHEKKPNMDHVKDAINTRLLVATPVATMTFAAGFAVPGGFNGLDMASKDDQGMATMLDKKIFQAFVIFSTIAMFCSMIAAVNLIWAQQNNVYMAIAAYQHTILLLKIAIPVMSAAFLTGITLTVGNSLGLLTP</sequence>
<feature type="transmembrane region" description="Helical" evidence="8">
    <location>
        <begin position="387"/>
        <end position="413"/>
    </location>
</feature>
<evidence type="ECO:0000256" key="1">
    <source>
        <dbReference type="ARBA" id="ARBA00004141"/>
    </source>
</evidence>
<feature type="transmembrane region" description="Helical" evidence="8">
    <location>
        <begin position="433"/>
        <end position="457"/>
    </location>
</feature>
<dbReference type="Gene3D" id="1.25.40.20">
    <property type="entry name" value="Ankyrin repeat-containing domain"/>
    <property type="match status" value="2"/>
</dbReference>
<keyword evidence="4 8" id="KW-1133">Transmembrane helix</keyword>
<dbReference type="InterPro" id="IPR002110">
    <property type="entry name" value="Ankyrin_rpt"/>
</dbReference>
<dbReference type="Gramene" id="KCW46867">
    <property type="protein sequence ID" value="KCW46867"/>
    <property type="gene ID" value="EUGRSUZ_K00672"/>
</dbReference>
<dbReference type="SMART" id="SM00248">
    <property type="entry name" value="ANK"/>
    <property type="match status" value="3"/>
</dbReference>
<accession>A0A058ZYI2</accession>
<organism evidence="10">
    <name type="scientific">Eucalyptus grandis</name>
    <name type="common">Flooded gum</name>
    <dbReference type="NCBI Taxonomy" id="71139"/>
    <lineage>
        <taxon>Eukaryota</taxon>
        <taxon>Viridiplantae</taxon>
        <taxon>Streptophyta</taxon>
        <taxon>Embryophyta</taxon>
        <taxon>Tracheophyta</taxon>
        <taxon>Spermatophyta</taxon>
        <taxon>Magnoliopsida</taxon>
        <taxon>eudicotyledons</taxon>
        <taxon>Gunneridae</taxon>
        <taxon>Pentapetalae</taxon>
        <taxon>rosids</taxon>
        <taxon>malvids</taxon>
        <taxon>Myrtales</taxon>
        <taxon>Myrtaceae</taxon>
        <taxon>Myrtoideae</taxon>
        <taxon>Eucalypteae</taxon>
        <taxon>Eucalyptus</taxon>
    </lineage>
</organism>
<proteinExistence type="predicted"/>
<evidence type="ECO:0000259" key="9">
    <source>
        <dbReference type="Pfam" id="PF13962"/>
    </source>
</evidence>
<evidence type="ECO:0000256" key="4">
    <source>
        <dbReference type="ARBA" id="ARBA00022989"/>
    </source>
</evidence>
<reference evidence="10" key="1">
    <citation type="submission" date="2013-07" db="EMBL/GenBank/DDBJ databases">
        <title>The genome of Eucalyptus grandis.</title>
        <authorList>
            <person name="Schmutz J."/>
            <person name="Hayes R."/>
            <person name="Myburg A."/>
            <person name="Tuskan G."/>
            <person name="Grattapaglia D."/>
            <person name="Rokhsar D.S."/>
        </authorList>
    </citation>
    <scope>NUCLEOTIDE SEQUENCE</scope>
    <source>
        <tissue evidence="10">Leaf extractions</tissue>
    </source>
</reference>
<feature type="domain" description="PGG" evidence="9">
    <location>
        <begin position="336"/>
        <end position="448"/>
    </location>
</feature>
<evidence type="ECO:0000256" key="8">
    <source>
        <dbReference type="SAM" id="Phobius"/>
    </source>
</evidence>
<evidence type="ECO:0000313" key="10">
    <source>
        <dbReference type="EMBL" id="KCW46867.1"/>
    </source>
</evidence>
<feature type="transmembrane region" description="Helical" evidence="8">
    <location>
        <begin position="345"/>
        <end position="366"/>
    </location>
</feature>
<dbReference type="PANTHER" id="PTHR24186:SF50">
    <property type="entry name" value="ANKYRIN REPEAT-CONTAINING PROTEIN ITN1-LIKE ISOFORM X1"/>
    <property type="match status" value="1"/>
</dbReference>
<dbReference type="eggNOG" id="KOG0504">
    <property type="taxonomic scope" value="Eukaryota"/>
</dbReference>
<dbReference type="STRING" id="71139.A0A058ZYI2"/>
<keyword evidence="3" id="KW-0677">Repeat</keyword>
<dbReference type="Pfam" id="PF00023">
    <property type="entry name" value="Ank"/>
    <property type="match status" value="1"/>
</dbReference>
<evidence type="ECO:0000256" key="7">
    <source>
        <dbReference type="SAM" id="MobiDB-lite"/>
    </source>
</evidence>
<comment type="subcellular location">
    <subcellularLocation>
        <location evidence="1">Membrane</location>
        <topology evidence="1">Multi-pass membrane protein</topology>
    </subcellularLocation>
</comment>
<keyword evidence="5" id="KW-0040">ANK repeat</keyword>
<evidence type="ECO:0000256" key="2">
    <source>
        <dbReference type="ARBA" id="ARBA00022692"/>
    </source>
</evidence>
<dbReference type="AlphaFoldDB" id="A0A058ZYI2"/>
<dbReference type="GO" id="GO:0005886">
    <property type="term" value="C:plasma membrane"/>
    <property type="evidence" value="ECO:0000318"/>
    <property type="project" value="GO_Central"/>
</dbReference>
<dbReference type="InterPro" id="IPR036770">
    <property type="entry name" value="Ankyrin_rpt-contain_sf"/>
</dbReference>
<feature type="region of interest" description="Disordered" evidence="7">
    <location>
        <begin position="104"/>
        <end position="128"/>
    </location>
</feature>
<dbReference type="EMBL" id="KK198763">
    <property type="protein sequence ID" value="KCW46867.1"/>
    <property type="molecule type" value="Genomic_DNA"/>
</dbReference>
<dbReference type="InParanoid" id="A0A058ZYI2"/>
<feature type="compositionally biased region" description="Basic and acidic residues" evidence="7">
    <location>
        <begin position="117"/>
        <end position="126"/>
    </location>
</feature>
<evidence type="ECO:0000256" key="3">
    <source>
        <dbReference type="ARBA" id="ARBA00022737"/>
    </source>
</evidence>
<gene>
    <name evidence="10" type="ORF">EUGRSUZ_K00672</name>
</gene>
<protein>
    <recommendedName>
        <fullName evidence="9">PGG domain-containing protein</fullName>
    </recommendedName>
</protein>
<name>A0A058ZYI2_EUCGR</name>
<dbReference type="PANTHER" id="PTHR24186">
    <property type="entry name" value="PROTEIN PHOSPHATASE 1 REGULATORY SUBUNIT"/>
    <property type="match status" value="1"/>
</dbReference>
<keyword evidence="2 8" id="KW-0812">Transmembrane</keyword>
<evidence type="ECO:0000256" key="5">
    <source>
        <dbReference type="ARBA" id="ARBA00023043"/>
    </source>
</evidence>
<dbReference type="SUPFAM" id="SSF48403">
    <property type="entry name" value="Ankyrin repeat"/>
    <property type="match status" value="1"/>
</dbReference>
<dbReference type="InterPro" id="IPR026961">
    <property type="entry name" value="PGG_dom"/>
</dbReference>
<dbReference type="eggNOG" id="KOG0192">
    <property type="taxonomic scope" value="Eukaryota"/>
</dbReference>